<evidence type="ECO:0000256" key="1">
    <source>
        <dbReference type="ARBA" id="ARBA00022975"/>
    </source>
</evidence>
<dbReference type="CDD" id="cd01317">
    <property type="entry name" value="DHOase_IIa"/>
    <property type="match status" value="1"/>
</dbReference>
<dbReference type="PANTHER" id="PTHR43668">
    <property type="entry name" value="ALLANTOINASE"/>
    <property type="match status" value="1"/>
</dbReference>
<dbReference type="AlphaFoldDB" id="A0A4R1XXM2"/>
<dbReference type="SUPFAM" id="SSF51556">
    <property type="entry name" value="Metallo-dependent hydrolases"/>
    <property type="match status" value="1"/>
</dbReference>
<evidence type="ECO:0000313" key="4">
    <source>
        <dbReference type="Proteomes" id="UP000294963"/>
    </source>
</evidence>
<dbReference type="GO" id="GO:0004038">
    <property type="term" value="F:allantoinase activity"/>
    <property type="evidence" value="ECO:0007669"/>
    <property type="project" value="TreeGrafter"/>
</dbReference>
<dbReference type="OrthoDB" id="5687299at2"/>
<keyword evidence="4" id="KW-1185">Reference proteome</keyword>
<sequence>MSIVKIENVRVLDPVAQSDQVKSIYLAHGKMLEATADVIANVAESIDGQGKWLMPTMVDLCARMREPGQQQHGTLKSEGRAARENGILHVFTPPDSKPIVQDNGALVHGLVEKAMLDGGIYLQVIGAQTQGLNGKQPSNMAGLKKGGCNAVSNANAAFENDDVVIRTLEYAAGLGLTVVFYAEEPEIAKDGCVHEGFIASRQGLPSIPVLAETVAIAKYLLMIEVTGVRAHFGLLSCGASVELIKAAKAKGLAVTCDVAMQQLHLTEQLIDGFNSLAHVRPPLRSEQDKQALRQGLKSGVIDAICTHHEPLSASAKLAPFAETESGITAFDSYVALGLQLIREGLFEPLEWVEKVTLIPAQLAQMQQRWEQEAGWVLIDPELNWQLTKDSILSHGKNTPLINQQLQGKVLRTFVATV</sequence>
<evidence type="ECO:0000313" key="3">
    <source>
        <dbReference type="EMBL" id="TCM67065.1"/>
    </source>
</evidence>
<dbReference type="Gene3D" id="3.20.20.140">
    <property type="entry name" value="Metal-dependent hydrolases"/>
    <property type="match status" value="1"/>
</dbReference>
<keyword evidence="1" id="KW-0665">Pyrimidine biosynthesis</keyword>
<reference evidence="3 4" key="1">
    <citation type="submission" date="2019-03" db="EMBL/GenBank/DDBJ databases">
        <title>Genomic analyses of the natural microbiome of Caenorhabditis elegans.</title>
        <authorList>
            <person name="Samuel B."/>
        </authorList>
    </citation>
    <scope>NUCLEOTIDE SEQUENCE [LARGE SCALE GENOMIC DNA]</scope>
    <source>
        <strain evidence="3 4">JUb89</strain>
    </source>
</reference>
<dbReference type="GO" id="GO:0005737">
    <property type="term" value="C:cytoplasm"/>
    <property type="evidence" value="ECO:0007669"/>
    <property type="project" value="TreeGrafter"/>
</dbReference>
<organism evidence="3 4">
    <name type="scientific">Acinetobacter calcoaceticus</name>
    <dbReference type="NCBI Taxonomy" id="471"/>
    <lineage>
        <taxon>Bacteria</taxon>
        <taxon>Pseudomonadati</taxon>
        <taxon>Pseudomonadota</taxon>
        <taxon>Gammaproteobacteria</taxon>
        <taxon>Moraxellales</taxon>
        <taxon>Moraxellaceae</taxon>
        <taxon>Acinetobacter</taxon>
        <taxon>Acinetobacter calcoaceticus/baumannii complex</taxon>
    </lineage>
</organism>
<comment type="caution">
    <text evidence="3">The sequence shown here is derived from an EMBL/GenBank/DDBJ whole genome shotgun (WGS) entry which is preliminary data.</text>
</comment>
<protein>
    <submittedName>
        <fullName evidence="3">Dihydroorotase</fullName>
    </submittedName>
</protein>
<dbReference type="PANTHER" id="PTHR43668:SF2">
    <property type="entry name" value="ALLANTOINASE"/>
    <property type="match status" value="1"/>
</dbReference>
<evidence type="ECO:0000259" key="2">
    <source>
        <dbReference type="Pfam" id="PF12890"/>
    </source>
</evidence>
<gene>
    <name evidence="3" type="ORF">EC844_110106</name>
</gene>
<dbReference type="InterPro" id="IPR004722">
    <property type="entry name" value="DHOase"/>
</dbReference>
<dbReference type="InterPro" id="IPR011059">
    <property type="entry name" value="Metal-dep_hydrolase_composite"/>
</dbReference>
<accession>A0A4R1XXM2</accession>
<dbReference type="SUPFAM" id="SSF51338">
    <property type="entry name" value="Composite domain of metallo-dependent hydrolases"/>
    <property type="match status" value="1"/>
</dbReference>
<dbReference type="Proteomes" id="UP000294963">
    <property type="component" value="Unassembled WGS sequence"/>
</dbReference>
<dbReference type="GO" id="GO:0046872">
    <property type="term" value="F:metal ion binding"/>
    <property type="evidence" value="ECO:0007669"/>
    <property type="project" value="InterPro"/>
</dbReference>
<dbReference type="InterPro" id="IPR050138">
    <property type="entry name" value="DHOase/Allantoinase_Hydrolase"/>
</dbReference>
<feature type="domain" description="Dihydroorotase catalytic" evidence="2">
    <location>
        <begin position="50"/>
        <end position="234"/>
    </location>
</feature>
<dbReference type="GO" id="GO:0006221">
    <property type="term" value="P:pyrimidine nucleotide biosynthetic process"/>
    <property type="evidence" value="ECO:0007669"/>
    <property type="project" value="UniProtKB-KW"/>
</dbReference>
<dbReference type="Gene3D" id="2.30.40.10">
    <property type="entry name" value="Urease, subunit C, domain 1"/>
    <property type="match status" value="1"/>
</dbReference>
<dbReference type="Pfam" id="PF12890">
    <property type="entry name" value="DHOase"/>
    <property type="match status" value="1"/>
</dbReference>
<dbReference type="GO" id="GO:0004151">
    <property type="term" value="F:dihydroorotase activity"/>
    <property type="evidence" value="ECO:0007669"/>
    <property type="project" value="InterPro"/>
</dbReference>
<proteinExistence type="predicted"/>
<dbReference type="InterPro" id="IPR024403">
    <property type="entry name" value="DHOase_cat"/>
</dbReference>
<dbReference type="EMBL" id="SLVJ01000010">
    <property type="protein sequence ID" value="TCM67065.1"/>
    <property type="molecule type" value="Genomic_DNA"/>
</dbReference>
<dbReference type="GO" id="GO:0006145">
    <property type="term" value="P:purine nucleobase catabolic process"/>
    <property type="evidence" value="ECO:0007669"/>
    <property type="project" value="TreeGrafter"/>
</dbReference>
<dbReference type="InterPro" id="IPR032466">
    <property type="entry name" value="Metal_Hydrolase"/>
</dbReference>
<name>A0A4R1XXM2_ACICA</name>